<dbReference type="InterPro" id="IPR011966">
    <property type="entry name" value="PaaN-DH"/>
</dbReference>
<accession>A0A1W6MI67</accession>
<dbReference type="InterPro" id="IPR029069">
    <property type="entry name" value="HotDog_dom_sf"/>
</dbReference>
<dbReference type="STRING" id="331648.BST97_04575"/>
<evidence type="ECO:0000259" key="2">
    <source>
        <dbReference type="Pfam" id="PF00171"/>
    </source>
</evidence>
<sequence>MILPSYIQGNWQTGDNSETRNMFDAVTGEIIGATSTSGLDIATTLQYGRDHGKVLRDMTFQQRGNMIKKLALYLTKRKEHFYEISYKTGATRVDSWIDIEGGFGNLFANASLRKLFPDQSYAVEGDPIDLSRGGRFMAHHLLVPKKGVAVHINAFNFPVWGMLEKCAVNWMAGMPAVVLPAPQTAFLTEAVVREIISSGILPEGSLQLLSGLTTNILDTVESQDVVTFTGSAATGRKLKNHPRLLQESVPFTMEADSLNACVLGDDAVPGTPEFDLFIKEVRKEMTVKCGQKCTAIRRVIVPENLVEEVQIALGKQLERTVIGDPRLKETRMGAMINTDQRETLKDQINKIAQTAQIVYGNLDEVEVIGADAQKGAFVSPILMREDEPFKNLGAHEIEAFGPVSTIMPYKGIDEAIELAQMGKGSLVSSVVTGDDAFAKAYTIEAASHHGRILVLNRDSAKQSTGHGSPLPLLVHGGPGRAGGGEEMGGLRGIKHFMQRCAVQGSPTTLTEVTGIYQPNGDYKEAEKHPFAYHYEDIKPGMSLQTHKRTLTDTDIQNFANLTWDHFYAHTDITSLDGSIFKKRTAHGYFIISAAAGLFVYPNKGPVSANYGLEDIRFLRPLYHNDTIYVRLTCKEKRERDVSGREHPSGIVKWYVEVFDAEPVDYENDKTDEEAESLVAVATILTMVEKKQQTFVEIDEDLIKSAFARALSGAEGKAPENIKPKWGKMTLQHMIEHLEQGYRIASGEIQNFEIATPEKYLEKTAATLWNYDKMPQNHRMPLMREDGELEELQHPDVDTAIKKLLESRQNYLDFFKKKPKATTKNAVFGELNKYEWYLLERKHVNHHFEQFGLIKNNGHINS</sequence>
<protein>
    <submittedName>
        <fullName evidence="4">Phenylacetic acid degradation bifunctional protein PaaZ</fullName>
    </submittedName>
</protein>
<reference evidence="4 5" key="1">
    <citation type="submission" date="2016-11" db="EMBL/GenBank/DDBJ databases">
        <title>Trade-off between light-utilization and light-protection in marine flavobacteria.</title>
        <authorList>
            <person name="Kumagai Y."/>
        </authorList>
    </citation>
    <scope>NUCLEOTIDE SEQUENCE [LARGE SCALE GENOMIC DNA]</scope>
    <source>
        <strain evidence="4 5">JCM 13191</strain>
    </source>
</reference>
<dbReference type="InterPro" id="IPR034660">
    <property type="entry name" value="DinB/YfiT-like"/>
</dbReference>
<dbReference type="Gene3D" id="3.10.129.10">
    <property type="entry name" value="Hotdog Thioesterase"/>
    <property type="match status" value="1"/>
</dbReference>
<dbReference type="GO" id="GO:0016620">
    <property type="term" value="F:oxidoreductase activity, acting on the aldehyde or oxo group of donors, NAD or NADP as acceptor"/>
    <property type="evidence" value="ECO:0007669"/>
    <property type="project" value="InterPro"/>
</dbReference>
<dbReference type="InterPro" id="IPR016163">
    <property type="entry name" value="Ald_DH_C"/>
</dbReference>
<keyword evidence="5" id="KW-1185">Reference proteome</keyword>
<dbReference type="SUPFAM" id="SSF54637">
    <property type="entry name" value="Thioesterase/thiol ester dehydrase-isomerase"/>
    <property type="match status" value="1"/>
</dbReference>
<dbReference type="PANTHER" id="PTHR43111">
    <property type="entry name" value="ALDEHYDE DEHYDROGENASE B-RELATED"/>
    <property type="match status" value="1"/>
</dbReference>
<dbReference type="Gene3D" id="1.20.120.450">
    <property type="entry name" value="dinb family like domain"/>
    <property type="match status" value="1"/>
</dbReference>
<dbReference type="Gene3D" id="3.40.309.10">
    <property type="entry name" value="Aldehyde Dehydrogenase, Chain A, domain 2"/>
    <property type="match status" value="1"/>
</dbReference>
<dbReference type="InterPro" id="IPR016161">
    <property type="entry name" value="Ald_DH/histidinol_DH"/>
</dbReference>
<feature type="domain" description="Aldehyde dehydrogenase" evidence="2">
    <location>
        <begin position="11"/>
        <end position="498"/>
    </location>
</feature>
<dbReference type="NCBIfam" id="NF008868">
    <property type="entry name" value="PRK11903.1"/>
    <property type="match status" value="1"/>
</dbReference>
<dbReference type="AlphaFoldDB" id="A0A1W6MI67"/>
<keyword evidence="1" id="KW-0560">Oxidoreductase</keyword>
<evidence type="ECO:0000259" key="3">
    <source>
        <dbReference type="Pfam" id="PF01575"/>
    </source>
</evidence>
<dbReference type="InterPro" id="IPR016162">
    <property type="entry name" value="Ald_DH_N"/>
</dbReference>
<dbReference type="OrthoDB" id="9801625at2"/>
<evidence type="ECO:0000256" key="1">
    <source>
        <dbReference type="ARBA" id="ARBA00023002"/>
    </source>
</evidence>
<dbReference type="Proteomes" id="UP000193431">
    <property type="component" value="Chromosome"/>
</dbReference>
<organism evidence="4 5">
    <name type="scientific">Nonlabens spongiae</name>
    <dbReference type="NCBI Taxonomy" id="331648"/>
    <lineage>
        <taxon>Bacteria</taxon>
        <taxon>Pseudomonadati</taxon>
        <taxon>Bacteroidota</taxon>
        <taxon>Flavobacteriia</taxon>
        <taxon>Flavobacteriales</taxon>
        <taxon>Flavobacteriaceae</taxon>
        <taxon>Nonlabens</taxon>
    </lineage>
</organism>
<dbReference type="RefSeq" id="WP_085766121.1">
    <property type="nucleotide sequence ID" value="NZ_CP019344.1"/>
</dbReference>
<dbReference type="Pfam" id="PF01575">
    <property type="entry name" value="MaoC_dehydratas"/>
    <property type="match status" value="1"/>
</dbReference>
<evidence type="ECO:0000313" key="5">
    <source>
        <dbReference type="Proteomes" id="UP000193431"/>
    </source>
</evidence>
<dbReference type="InterPro" id="IPR002539">
    <property type="entry name" value="MaoC-like_dom"/>
</dbReference>
<dbReference type="Gene3D" id="3.40.605.10">
    <property type="entry name" value="Aldehyde Dehydrogenase, Chain A, domain 1"/>
    <property type="match status" value="1"/>
</dbReference>
<evidence type="ECO:0000313" key="4">
    <source>
        <dbReference type="EMBL" id="ARN77314.1"/>
    </source>
</evidence>
<gene>
    <name evidence="4" type="ORF">BST97_04575</name>
</gene>
<dbReference type="NCBIfam" id="TIGR02278">
    <property type="entry name" value="PaaN-DH"/>
    <property type="match status" value="1"/>
</dbReference>
<dbReference type="SUPFAM" id="SSF53720">
    <property type="entry name" value="ALDH-like"/>
    <property type="match status" value="1"/>
</dbReference>
<dbReference type="EMBL" id="CP019344">
    <property type="protein sequence ID" value="ARN77314.1"/>
    <property type="molecule type" value="Genomic_DNA"/>
</dbReference>
<proteinExistence type="predicted"/>
<dbReference type="CDD" id="cd07128">
    <property type="entry name" value="ALDH_MaoC-N"/>
    <property type="match status" value="1"/>
</dbReference>
<name>A0A1W6MI67_9FLAO</name>
<dbReference type="Pfam" id="PF00171">
    <property type="entry name" value="Aldedh"/>
    <property type="match status" value="1"/>
</dbReference>
<dbReference type="PANTHER" id="PTHR43111:SF1">
    <property type="entry name" value="ALDEHYDE DEHYDROGENASE B-RELATED"/>
    <property type="match status" value="1"/>
</dbReference>
<feature type="domain" description="MaoC-like" evidence="3">
    <location>
        <begin position="539"/>
        <end position="640"/>
    </location>
</feature>
<dbReference type="InterPro" id="IPR015590">
    <property type="entry name" value="Aldehyde_DH_dom"/>
</dbReference>